<reference evidence="1 2" key="1">
    <citation type="journal article" date="2013" name="Genome Biol. Evol.">
        <title>Genomic makeup of the marine flavobacterium Nonlabens (Donghaeana) dokdonensis DSW-6 and identification of a novel class of rhodopsins.</title>
        <authorList>
            <person name="Kwon S.K."/>
            <person name="Kim B.K."/>
            <person name="Song J.Y."/>
            <person name="Kwak M.J."/>
            <person name="Lee C.H."/>
            <person name="Yoon J.H."/>
            <person name="Oh T.K."/>
            <person name="Kim J.F."/>
        </authorList>
    </citation>
    <scope>NUCLEOTIDE SEQUENCE [LARGE SCALE GENOMIC DNA]</scope>
    <source>
        <strain evidence="2">DSM 17205 / KCTC 12402 / DSW-6</strain>
    </source>
</reference>
<proteinExistence type="predicted"/>
<evidence type="ECO:0000313" key="2">
    <source>
        <dbReference type="Proteomes" id="UP000011173"/>
    </source>
</evidence>
<accession>L7WDB0</accession>
<name>L7WDB0_NONDD</name>
<dbReference type="PATRIC" id="fig|592029.3.peg.3083"/>
<evidence type="ECO:0000313" key="1">
    <source>
        <dbReference type="EMBL" id="AGC78237.1"/>
    </source>
</evidence>
<dbReference type="AlphaFoldDB" id="L7WDB0"/>
<dbReference type="HOGENOM" id="CLU_3236762_0_0_10"/>
<sequence>MFINLFKTGICKSLYSAFAKARLFLNLISYYCSLIQIDTLSIG</sequence>
<dbReference type="Proteomes" id="UP000011173">
    <property type="component" value="Chromosome"/>
</dbReference>
<organism evidence="1 2">
    <name type="scientific">Nonlabens dokdonensis (strain DSM 17205 / KCTC 12402 / DSW-6)</name>
    <name type="common">Donghaeana dokdonensis</name>
    <dbReference type="NCBI Taxonomy" id="592029"/>
    <lineage>
        <taxon>Bacteria</taxon>
        <taxon>Pseudomonadati</taxon>
        <taxon>Bacteroidota</taxon>
        <taxon>Flavobacteriia</taxon>
        <taxon>Flavobacteriales</taxon>
        <taxon>Flavobacteriaceae</taxon>
        <taxon>Nonlabens</taxon>
    </lineage>
</organism>
<dbReference type="KEGG" id="ndo:DDD_3110"/>
<dbReference type="EMBL" id="CP001397">
    <property type="protein sequence ID" value="AGC78237.1"/>
    <property type="molecule type" value="Genomic_DNA"/>
</dbReference>
<protein>
    <submittedName>
        <fullName evidence="1">Uncharacterized protein</fullName>
    </submittedName>
</protein>
<gene>
    <name evidence="1" type="ordered locus">DDD_3110</name>
</gene>
<dbReference type="STRING" id="592029.DDD_3110"/>